<organism evidence="3 4">
    <name type="scientific">Sphingobacterium bambusae</name>
    <dbReference type="NCBI Taxonomy" id="662858"/>
    <lineage>
        <taxon>Bacteria</taxon>
        <taxon>Pseudomonadati</taxon>
        <taxon>Bacteroidota</taxon>
        <taxon>Sphingobacteriia</taxon>
        <taxon>Sphingobacteriales</taxon>
        <taxon>Sphingobacteriaceae</taxon>
        <taxon>Sphingobacterium</taxon>
    </lineage>
</organism>
<keyword evidence="4" id="KW-1185">Reference proteome</keyword>
<evidence type="ECO:0000313" key="3">
    <source>
        <dbReference type="EMBL" id="MFD2969864.1"/>
    </source>
</evidence>
<dbReference type="EMBL" id="JBHUPB010000015">
    <property type="protein sequence ID" value="MFD2969864.1"/>
    <property type="molecule type" value="Genomic_DNA"/>
</dbReference>
<dbReference type="InterPro" id="IPR045743">
    <property type="entry name" value="DUF6089"/>
</dbReference>
<evidence type="ECO:0000313" key="4">
    <source>
        <dbReference type="Proteomes" id="UP001597525"/>
    </source>
</evidence>
<sequence length="273" mass="30805">MKHIAHILAALALHAWSPSFAQQWELGGNVAATGFMGDINPTNPFYFKSAAGGIQVTYNFNPTWGIQTSYQYLHLNGSDRDSKDSYLRARGQVFNNQLHELSIRANFNFFRFIAGRAVNRYTPYLFAGIAGISHRPYIYTQDGSRHRMEDLQLQQESTVRGIALALPLGIGFKYNVKGPWSLGAELGYRVAFEDNLDNIANNYPTTDQYPADYASAFPEMDRLWWESVAYPAGNDSANYAGKPKGNSRPNDGYMTAAVTLTYTFISKRCYWWN</sequence>
<feature type="chain" id="PRO_5045380217" evidence="1">
    <location>
        <begin position="22"/>
        <end position="273"/>
    </location>
</feature>
<gene>
    <name evidence="3" type="ORF">ACFS7Y_20920</name>
</gene>
<dbReference type="Gene3D" id="2.40.160.20">
    <property type="match status" value="1"/>
</dbReference>
<evidence type="ECO:0000256" key="1">
    <source>
        <dbReference type="SAM" id="SignalP"/>
    </source>
</evidence>
<feature type="signal peptide" evidence="1">
    <location>
        <begin position="1"/>
        <end position="21"/>
    </location>
</feature>
<dbReference type="InterPro" id="IPR011250">
    <property type="entry name" value="OMP/PagP_B-barrel"/>
</dbReference>
<protein>
    <submittedName>
        <fullName evidence="3">DUF6089 family protein</fullName>
    </submittedName>
</protein>
<dbReference type="Pfam" id="PF19573">
    <property type="entry name" value="DUF6089"/>
    <property type="match status" value="1"/>
</dbReference>
<reference evidence="4" key="1">
    <citation type="journal article" date="2019" name="Int. J. Syst. Evol. Microbiol.">
        <title>The Global Catalogue of Microorganisms (GCM) 10K type strain sequencing project: providing services to taxonomists for standard genome sequencing and annotation.</title>
        <authorList>
            <consortium name="The Broad Institute Genomics Platform"/>
            <consortium name="The Broad Institute Genome Sequencing Center for Infectious Disease"/>
            <person name="Wu L."/>
            <person name="Ma J."/>
        </authorList>
    </citation>
    <scope>NUCLEOTIDE SEQUENCE [LARGE SCALE GENOMIC DNA]</scope>
    <source>
        <strain evidence="4">KCTC 22814</strain>
    </source>
</reference>
<accession>A0ABW6BMT3</accession>
<evidence type="ECO:0000259" key="2">
    <source>
        <dbReference type="Pfam" id="PF19573"/>
    </source>
</evidence>
<proteinExistence type="predicted"/>
<name>A0ABW6BMT3_9SPHI</name>
<comment type="caution">
    <text evidence="3">The sequence shown here is derived from an EMBL/GenBank/DDBJ whole genome shotgun (WGS) entry which is preliminary data.</text>
</comment>
<dbReference type="SUPFAM" id="SSF56925">
    <property type="entry name" value="OMPA-like"/>
    <property type="match status" value="1"/>
</dbReference>
<feature type="domain" description="DUF6089" evidence="2">
    <location>
        <begin position="10"/>
        <end position="209"/>
    </location>
</feature>
<dbReference type="RefSeq" id="WP_320183351.1">
    <property type="nucleotide sequence ID" value="NZ_CP138332.1"/>
</dbReference>
<dbReference type="Proteomes" id="UP001597525">
    <property type="component" value="Unassembled WGS sequence"/>
</dbReference>
<keyword evidence="1" id="KW-0732">Signal</keyword>